<dbReference type="SUPFAM" id="SSF103481">
    <property type="entry name" value="Multidrug resistance efflux transporter EmrE"/>
    <property type="match status" value="2"/>
</dbReference>
<dbReference type="InterPro" id="IPR000620">
    <property type="entry name" value="EamA_dom"/>
</dbReference>
<organism evidence="3 4">
    <name type="scientific">Piscinibacterium candidicorallinum</name>
    <dbReference type="NCBI Taxonomy" id="1793872"/>
    <lineage>
        <taxon>Bacteria</taxon>
        <taxon>Pseudomonadati</taxon>
        <taxon>Pseudomonadota</taxon>
        <taxon>Betaproteobacteria</taxon>
        <taxon>Burkholderiales</taxon>
        <taxon>Piscinibacterium</taxon>
    </lineage>
</organism>
<feature type="transmembrane region" description="Helical" evidence="1">
    <location>
        <begin position="221"/>
        <end position="240"/>
    </location>
</feature>
<gene>
    <name evidence="3" type="ORF">ACFOEN_13460</name>
</gene>
<dbReference type="Proteomes" id="UP001595556">
    <property type="component" value="Unassembled WGS sequence"/>
</dbReference>
<evidence type="ECO:0000259" key="2">
    <source>
        <dbReference type="Pfam" id="PF00892"/>
    </source>
</evidence>
<dbReference type="InterPro" id="IPR037185">
    <property type="entry name" value="EmrE-like"/>
</dbReference>
<feature type="transmembrane region" description="Helical" evidence="1">
    <location>
        <begin position="99"/>
        <end position="118"/>
    </location>
</feature>
<comment type="caution">
    <text evidence="3">The sequence shown here is derived from an EMBL/GenBank/DDBJ whole genome shotgun (WGS) entry which is preliminary data.</text>
</comment>
<keyword evidence="1" id="KW-0812">Transmembrane</keyword>
<feature type="transmembrane region" description="Helical" evidence="1">
    <location>
        <begin position="42"/>
        <end position="60"/>
    </location>
</feature>
<feature type="transmembrane region" description="Helical" evidence="1">
    <location>
        <begin position="247"/>
        <end position="270"/>
    </location>
</feature>
<feature type="transmembrane region" description="Helical" evidence="1">
    <location>
        <begin position="12"/>
        <end position="30"/>
    </location>
</feature>
<evidence type="ECO:0000256" key="1">
    <source>
        <dbReference type="SAM" id="Phobius"/>
    </source>
</evidence>
<dbReference type="Pfam" id="PF00892">
    <property type="entry name" value="EamA"/>
    <property type="match status" value="1"/>
</dbReference>
<feature type="transmembrane region" description="Helical" evidence="1">
    <location>
        <begin position="125"/>
        <end position="145"/>
    </location>
</feature>
<evidence type="ECO:0000313" key="4">
    <source>
        <dbReference type="Proteomes" id="UP001595556"/>
    </source>
</evidence>
<sequence length="306" mass="31980">MHSSHPSSDTGRATLALLLNASVWGLSWIGFRSMQADGLHPLLATALAYALAGSVVALVYRGAVGQLFTHPALWLIAIASGITNAAFNSAVAFGDVVRVVLLFYLMPIWALIFARLFLHEAITRAAALRIAVGLAGAMIVLYSPASGLPIPTTMVDWFSVLGGAAFALNNVLLRRHAALPREGRVFAMFVGGVLMAGGAAAVALTLGTLSLPTASTWTQTTALPVLLFWTLAFLAGNMALQYGATRLPASLTAVIMLFEVVVAAASSWLLGAGTPRWQDALGGLLIIAAPFLFNRPRAPAVAPASH</sequence>
<accession>A0ABV7H3Z2</accession>
<keyword evidence="4" id="KW-1185">Reference proteome</keyword>
<feature type="transmembrane region" description="Helical" evidence="1">
    <location>
        <begin position="185"/>
        <end position="209"/>
    </location>
</feature>
<dbReference type="EMBL" id="JBHRTI010000007">
    <property type="protein sequence ID" value="MFC3148634.1"/>
    <property type="molecule type" value="Genomic_DNA"/>
</dbReference>
<keyword evidence="1" id="KW-1133">Transmembrane helix</keyword>
<reference evidence="4" key="1">
    <citation type="journal article" date="2019" name="Int. J. Syst. Evol. Microbiol.">
        <title>The Global Catalogue of Microorganisms (GCM) 10K type strain sequencing project: providing services to taxonomists for standard genome sequencing and annotation.</title>
        <authorList>
            <consortium name="The Broad Institute Genomics Platform"/>
            <consortium name="The Broad Institute Genome Sequencing Center for Infectious Disease"/>
            <person name="Wu L."/>
            <person name="Ma J."/>
        </authorList>
    </citation>
    <scope>NUCLEOTIDE SEQUENCE [LARGE SCALE GENOMIC DNA]</scope>
    <source>
        <strain evidence="4">KCTC 52168</strain>
    </source>
</reference>
<proteinExistence type="predicted"/>
<dbReference type="RefSeq" id="WP_377304759.1">
    <property type="nucleotide sequence ID" value="NZ_CP180191.1"/>
</dbReference>
<protein>
    <submittedName>
        <fullName evidence="3">DMT family transporter</fullName>
    </submittedName>
</protein>
<feature type="transmembrane region" description="Helical" evidence="1">
    <location>
        <begin position="157"/>
        <end position="173"/>
    </location>
</feature>
<keyword evidence="1" id="KW-0472">Membrane</keyword>
<feature type="transmembrane region" description="Helical" evidence="1">
    <location>
        <begin position="72"/>
        <end position="93"/>
    </location>
</feature>
<name>A0ABV7H3Z2_9BURK</name>
<feature type="domain" description="EamA" evidence="2">
    <location>
        <begin position="14"/>
        <end position="141"/>
    </location>
</feature>
<evidence type="ECO:0000313" key="3">
    <source>
        <dbReference type="EMBL" id="MFC3148634.1"/>
    </source>
</evidence>